<comment type="caution">
    <text evidence="1">The sequence shown here is derived from an EMBL/GenBank/DDBJ whole genome shotgun (WGS) entry which is preliminary data.</text>
</comment>
<dbReference type="Proteomes" id="UP000811246">
    <property type="component" value="Chromosome 1"/>
</dbReference>
<gene>
    <name evidence="1" type="ORF">I3842_01G283500</name>
</gene>
<sequence length="99" mass="11251">MYNLLRQTLHLSIIVAALERQLHLHLPQQSNGLHQSTTVAALQWQHYKGSCTCTTRQTTSATTEQHATDYLAYSLEIVSWRYEIGVLCKYGNNVFPSLS</sequence>
<proteinExistence type="predicted"/>
<reference evidence="1" key="1">
    <citation type="submission" date="2021-01" db="EMBL/GenBank/DDBJ databases">
        <authorList>
            <person name="Lovell J.T."/>
            <person name="Bentley N."/>
            <person name="Bhattarai G."/>
            <person name="Jenkins J.W."/>
            <person name="Sreedasyam A."/>
            <person name="Alarcon Y."/>
            <person name="Bock C."/>
            <person name="Boston L."/>
            <person name="Carlson J."/>
            <person name="Cervantes K."/>
            <person name="Clermont K."/>
            <person name="Krom N."/>
            <person name="Kubenka K."/>
            <person name="Mamidi S."/>
            <person name="Mattison C."/>
            <person name="Monteros M."/>
            <person name="Pisani C."/>
            <person name="Plott C."/>
            <person name="Rajasekar S."/>
            <person name="Rhein H.S."/>
            <person name="Rohla C."/>
            <person name="Song M."/>
            <person name="Hilaire R.S."/>
            <person name="Shu S."/>
            <person name="Wells L."/>
            <person name="Wang X."/>
            <person name="Webber J."/>
            <person name="Heerema R.J."/>
            <person name="Klein P."/>
            <person name="Conner P."/>
            <person name="Grauke L."/>
            <person name="Grimwood J."/>
            <person name="Schmutz J."/>
            <person name="Randall J.J."/>
        </authorList>
    </citation>
    <scope>NUCLEOTIDE SEQUENCE</scope>
    <source>
        <tissue evidence="1">Leaf</tissue>
    </source>
</reference>
<evidence type="ECO:0000313" key="1">
    <source>
        <dbReference type="EMBL" id="KAG6734693.1"/>
    </source>
</evidence>
<protein>
    <submittedName>
        <fullName evidence="1">Uncharacterized protein</fullName>
    </submittedName>
</protein>
<name>A0A922K6D2_CARIL</name>
<evidence type="ECO:0000313" key="2">
    <source>
        <dbReference type="Proteomes" id="UP000811246"/>
    </source>
</evidence>
<accession>A0A922K6D2</accession>
<dbReference type="EMBL" id="CM031825">
    <property type="protein sequence ID" value="KAG6734693.1"/>
    <property type="molecule type" value="Genomic_DNA"/>
</dbReference>
<organism evidence="1 2">
    <name type="scientific">Carya illinoinensis</name>
    <name type="common">Pecan</name>
    <dbReference type="NCBI Taxonomy" id="32201"/>
    <lineage>
        <taxon>Eukaryota</taxon>
        <taxon>Viridiplantae</taxon>
        <taxon>Streptophyta</taxon>
        <taxon>Embryophyta</taxon>
        <taxon>Tracheophyta</taxon>
        <taxon>Spermatophyta</taxon>
        <taxon>Magnoliopsida</taxon>
        <taxon>eudicotyledons</taxon>
        <taxon>Gunneridae</taxon>
        <taxon>Pentapetalae</taxon>
        <taxon>rosids</taxon>
        <taxon>fabids</taxon>
        <taxon>Fagales</taxon>
        <taxon>Juglandaceae</taxon>
        <taxon>Carya</taxon>
    </lineage>
</organism>
<dbReference type="AlphaFoldDB" id="A0A922K6D2"/>